<dbReference type="SUPFAM" id="SSF111369">
    <property type="entry name" value="HlyD-like secretion proteins"/>
    <property type="match status" value="1"/>
</dbReference>
<dbReference type="GO" id="GO:1990281">
    <property type="term" value="C:efflux pump complex"/>
    <property type="evidence" value="ECO:0007669"/>
    <property type="project" value="TreeGrafter"/>
</dbReference>
<dbReference type="InterPro" id="IPR058625">
    <property type="entry name" value="MdtA-like_BSH"/>
</dbReference>
<keyword evidence="2" id="KW-0175">Coiled coil</keyword>
<dbReference type="PANTHER" id="PTHR30469">
    <property type="entry name" value="MULTIDRUG RESISTANCE PROTEIN MDTA"/>
    <property type="match status" value="1"/>
</dbReference>
<feature type="coiled-coil region" evidence="2">
    <location>
        <begin position="87"/>
        <end position="145"/>
    </location>
</feature>
<evidence type="ECO:0000313" key="6">
    <source>
        <dbReference type="Proteomes" id="UP000219111"/>
    </source>
</evidence>
<organism evidence="5 6">
    <name type="scientific">Rhodobacter maris</name>
    <dbReference type="NCBI Taxonomy" id="446682"/>
    <lineage>
        <taxon>Bacteria</taxon>
        <taxon>Pseudomonadati</taxon>
        <taxon>Pseudomonadota</taxon>
        <taxon>Alphaproteobacteria</taxon>
        <taxon>Rhodobacterales</taxon>
        <taxon>Rhodobacter group</taxon>
        <taxon>Rhodobacter</taxon>
    </lineage>
</organism>
<feature type="chain" id="PRO_5013148739" evidence="3">
    <location>
        <begin position="22"/>
        <end position="326"/>
    </location>
</feature>
<dbReference type="AlphaFoldDB" id="A0A285S003"/>
<reference evidence="6" key="1">
    <citation type="submission" date="2017-08" db="EMBL/GenBank/DDBJ databases">
        <authorList>
            <person name="Varghese N."/>
            <person name="Submissions S."/>
        </authorList>
    </citation>
    <scope>NUCLEOTIDE SEQUENCE [LARGE SCALE GENOMIC DNA]</scope>
    <source>
        <strain evidence="6">JA276</strain>
    </source>
</reference>
<evidence type="ECO:0000256" key="2">
    <source>
        <dbReference type="SAM" id="Coils"/>
    </source>
</evidence>
<evidence type="ECO:0000256" key="1">
    <source>
        <dbReference type="ARBA" id="ARBA00009477"/>
    </source>
</evidence>
<dbReference type="RefSeq" id="WP_097069162.1">
    <property type="nucleotide sequence ID" value="NZ_OBMT01000002.1"/>
</dbReference>
<gene>
    <name evidence="5" type="ORF">SAMN05877831_102299</name>
</gene>
<sequence>MKLFVVTLVALAGLVPQLALAEAGYRVVPTMVTDWKTVYGQIEAKDQIPARARLGGTLVELSVSEGDMVTAGQELGRVVDAKIAFQLDALNAQIAALESQMANAERELTRGEELKTRGVITSQALDSLRTEAEVVARQLEAQKASKQVTEQQASEGAVLAPIAGKVLDVPVTKGSVLLSGETVATVGGGGFYLRLSVPERFADALQEGARISIDTAGQSAEGTLAKIYPQIESGRVEADVEVAGLNSEFVGARVLVKLPLAMREAVLIPAAMVRTRSGLDFVTVSGPGGTVERAVVPGPVEVIEGKPMVEILSGLTGGEEVVAYVD</sequence>
<comment type="similarity">
    <text evidence="1">Belongs to the membrane fusion protein (MFP) (TC 8.A.1) family.</text>
</comment>
<dbReference type="Proteomes" id="UP000219111">
    <property type="component" value="Unassembled WGS sequence"/>
</dbReference>
<accession>A0A285S003</accession>
<dbReference type="OrthoDB" id="7914255at2"/>
<dbReference type="GO" id="GO:0015562">
    <property type="term" value="F:efflux transmembrane transporter activity"/>
    <property type="evidence" value="ECO:0007669"/>
    <property type="project" value="TreeGrafter"/>
</dbReference>
<evidence type="ECO:0000259" key="4">
    <source>
        <dbReference type="Pfam" id="PF25917"/>
    </source>
</evidence>
<keyword evidence="6" id="KW-1185">Reference proteome</keyword>
<keyword evidence="3" id="KW-0732">Signal</keyword>
<feature type="signal peptide" evidence="3">
    <location>
        <begin position="1"/>
        <end position="21"/>
    </location>
</feature>
<dbReference type="Gene3D" id="1.10.287.470">
    <property type="entry name" value="Helix hairpin bin"/>
    <property type="match status" value="1"/>
</dbReference>
<dbReference type="Gene3D" id="2.40.420.20">
    <property type="match status" value="1"/>
</dbReference>
<dbReference type="Gene3D" id="2.40.30.170">
    <property type="match status" value="1"/>
</dbReference>
<dbReference type="Gene3D" id="2.40.50.100">
    <property type="match status" value="1"/>
</dbReference>
<evidence type="ECO:0000256" key="3">
    <source>
        <dbReference type="SAM" id="SignalP"/>
    </source>
</evidence>
<feature type="domain" description="Multidrug resistance protein MdtA-like barrel-sandwich hybrid" evidence="4">
    <location>
        <begin position="50"/>
        <end position="185"/>
    </location>
</feature>
<name>A0A285S003_9RHOB</name>
<protein>
    <submittedName>
        <fullName evidence="5">RND family efflux transporter MFP subunit</fullName>
    </submittedName>
</protein>
<dbReference type="PANTHER" id="PTHR30469:SF15">
    <property type="entry name" value="HLYD FAMILY OF SECRETION PROTEINS"/>
    <property type="match status" value="1"/>
</dbReference>
<evidence type="ECO:0000313" key="5">
    <source>
        <dbReference type="EMBL" id="SOC00170.1"/>
    </source>
</evidence>
<proteinExistence type="inferred from homology"/>
<dbReference type="Pfam" id="PF25917">
    <property type="entry name" value="BSH_RND"/>
    <property type="match status" value="1"/>
</dbReference>
<dbReference type="NCBIfam" id="TIGR01730">
    <property type="entry name" value="RND_mfp"/>
    <property type="match status" value="1"/>
</dbReference>
<dbReference type="EMBL" id="OBMT01000002">
    <property type="protein sequence ID" value="SOC00170.1"/>
    <property type="molecule type" value="Genomic_DNA"/>
</dbReference>
<dbReference type="InterPro" id="IPR006143">
    <property type="entry name" value="RND_pump_MFP"/>
</dbReference>